<reference evidence="2" key="2">
    <citation type="submission" date="2015-01" db="EMBL/GenBank/DDBJ databases">
        <title>Evolutionary Origins and Diversification of the Mycorrhizal Mutualists.</title>
        <authorList>
            <consortium name="DOE Joint Genome Institute"/>
            <consortium name="Mycorrhizal Genomics Consortium"/>
            <person name="Kohler A."/>
            <person name="Kuo A."/>
            <person name="Nagy L.G."/>
            <person name="Floudas D."/>
            <person name="Copeland A."/>
            <person name="Barry K.W."/>
            <person name="Cichocki N."/>
            <person name="Veneault-Fourrey C."/>
            <person name="LaButti K."/>
            <person name="Lindquist E.A."/>
            <person name="Lipzen A."/>
            <person name="Lundell T."/>
            <person name="Morin E."/>
            <person name="Murat C."/>
            <person name="Riley R."/>
            <person name="Ohm R."/>
            <person name="Sun H."/>
            <person name="Tunlid A."/>
            <person name="Henrissat B."/>
            <person name="Grigoriev I.V."/>
            <person name="Hibbett D.S."/>
            <person name="Martin F."/>
        </authorList>
    </citation>
    <scope>NUCLEOTIDE SEQUENCE [LARGE SCALE GENOMIC DNA]</scope>
    <source>
        <strain evidence="2">F 1598</strain>
    </source>
</reference>
<proteinExistence type="predicted"/>
<dbReference type="InParanoid" id="A0A0C3AF07"/>
<sequence>MTMARRSFIPAAVLFTLQYVGYALYVVYRDVPSPVSLALGIATTPDAAHLFVLG</sequence>
<keyword evidence="2" id="KW-1185">Reference proteome</keyword>
<dbReference type="HOGENOM" id="CLU_3051200_0_0_1"/>
<gene>
    <name evidence="1" type="ORF">PILCRDRAFT_829780</name>
</gene>
<dbReference type="OrthoDB" id="2160638at2759"/>
<evidence type="ECO:0000313" key="1">
    <source>
        <dbReference type="EMBL" id="KIM72383.1"/>
    </source>
</evidence>
<evidence type="ECO:0000313" key="2">
    <source>
        <dbReference type="Proteomes" id="UP000054166"/>
    </source>
</evidence>
<reference evidence="1 2" key="1">
    <citation type="submission" date="2014-04" db="EMBL/GenBank/DDBJ databases">
        <authorList>
            <consortium name="DOE Joint Genome Institute"/>
            <person name="Kuo A."/>
            <person name="Tarkka M."/>
            <person name="Buscot F."/>
            <person name="Kohler A."/>
            <person name="Nagy L.G."/>
            <person name="Floudas D."/>
            <person name="Copeland A."/>
            <person name="Barry K.W."/>
            <person name="Cichocki N."/>
            <person name="Veneault-Fourrey C."/>
            <person name="LaButti K."/>
            <person name="Lindquist E.A."/>
            <person name="Lipzen A."/>
            <person name="Lundell T."/>
            <person name="Morin E."/>
            <person name="Murat C."/>
            <person name="Sun H."/>
            <person name="Tunlid A."/>
            <person name="Henrissat B."/>
            <person name="Grigoriev I.V."/>
            <person name="Hibbett D.S."/>
            <person name="Martin F."/>
            <person name="Nordberg H.P."/>
            <person name="Cantor M.N."/>
            <person name="Hua S.X."/>
        </authorList>
    </citation>
    <scope>NUCLEOTIDE SEQUENCE [LARGE SCALE GENOMIC DNA]</scope>
    <source>
        <strain evidence="1 2">F 1598</strain>
    </source>
</reference>
<accession>A0A0C3AF07</accession>
<organism evidence="1 2">
    <name type="scientific">Piloderma croceum (strain F 1598)</name>
    <dbReference type="NCBI Taxonomy" id="765440"/>
    <lineage>
        <taxon>Eukaryota</taxon>
        <taxon>Fungi</taxon>
        <taxon>Dikarya</taxon>
        <taxon>Basidiomycota</taxon>
        <taxon>Agaricomycotina</taxon>
        <taxon>Agaricomycetes</taxon>
        <taxon>Agaricomycetidae</taxon>
        <taxon>Atheliales</taxon>
        <taxon>Atheliaceae</taxon>
        <taxon>Piloderma</taxon>
    </lineage>
</organism>
<dbReference type="STRING" id="765440.A0A0C3AF07"/>
<dbReference type="Proteomes" id="UP000054166">
    <property type="component" value="Unassembled WGS sequence"/>
</dbReference>
<dbReference type="EMBL" id="KN833136">
    <property type="protein sequence ID" value="KIM72383.1"/>
    <property type="molecule type" value="Genomic_DNA"/>
</dbReference>
<protein>
    <submittedName>
        <fullName evidence="1">Uncharacterized protein</fullName>
    </submittedName>
</protein>
<dbReference type="AlphaFoldDB" id="A0A0C3AF07"/>
<name>A0A0C3AF07_PILCF</name>